<evidence type="ECO:0000256" key="6">
    <source>
        <dbReference type="ARBA" id="ARBA00022729"/>
    </source>
</evidence>
<keyword evidence="5" id="KW-0813">Transport</keyword>
<dbReference type="OrthoDB" id="6409159at2759"/>
<dbReference type="GO" id="GO:0032934">
    <property type="term" value="F:sterol binding"/>
    <property type="evidence" value="ECO:0007669"/>
    <property type="project" value="InterPro"/>
</dbReference>
<evidence type="ECO:0000256" key="1">
    <source>
        <dbReference type="ARBA" id="ARBA00002053"/>
    </source>
</evidence>
<dbReference type="PANTHER" id="PTHR11306">
    <property type="entry name" value="NIEMANN PICK TYPE C2 PROTEIN NPC2-RELATED"/>
    <property type="match status" value="1"/>
</dbReference>
<feature type="chain" id="PRO_5020921326" description="Phosphatidylglycerol/phosphatidylinositol transfer protein" evidence="8">
    <location>
        <begin position="21"/>
        <end position="171"/>
    </location>
</feature>
<dbReference type="InterPro" id="IPR003172">
    <property type="entry name" value="ML_dom"/>
</dbReference>
<keyword evidence="7" id="KW-0445">Lipid transport</keyword>
<evidence type="ECO:0000313" key="10">
    <source>
        <dbReference type="EMBL" id="THH28062.1"/>
    </source>
</evidence>
<comment type="function">
    <text evidence="1">Catalyzes the intermembrane transfer of phosphatidylglycerol and phosphatidylinositol.</text>
</comment>
<dbReference type="FunFam" id="2.70.220.10:FF:000004">
    <property type="entry name" value="Related to phosphatidylglycerol/phosphatidylinositol transfer protein"/>
    <property type="match status" value="1"/>
</dbReference>
<gene>
    <name evidence="10" type="ORF">EUX98_g6124</name>
</gene>
<dbReference type="SUPFAM" id="SSF81296">
    <property type="entry name" value="E set domains"/>
    <property type="match status" value="1"/>
</dbReference>
<protein>
    <recommendedName>
        <fullName evidence="4">Phosphatidylglycerol/phosphatidylinositol transfer protein</fullName>
    </recommendedName>
</protein>
<evidence type="ECO:0000256" key="8">
    <source>
        <dbReference type="SAM" id="SignalP"/>
    </source>
</evidence>
<feature type="domain" description="MD-2-related lipid-recognition" evidence="9">
    <location>
        <begin position="36"/>
        <end position="158"/>
    </location>
</feature>
<evidence type="ECO:0000256" key="4">
    <source>
        <dbReference type="ARBA" id="ARBA00016056"/>
    </source>
</evidence>
<dbReference type="EMBL" id="SGPM01000204">
    <property type="protein sequence ID" value="THH28062.1"/>
    <property type="molecule type" value="Genomic_DNA"/>
</dbReference>
<evidence type="ECO:0000256" key="5">
    <source>
        <dbReference type="ARBA" id="ARBA00022448"/>
    </source>
</evidence>
<evidence type="ECO:0000259" key="9">
    <source>
        <dbReference type="SMART" id="SM00737"/>
    </source>
</evidence>
<comment type="similarity">
    <text evidence="2">Belongs to the NPC2 family.</text>
</comment>
<evidence type="ECO:0000256" key="7">
    <source>
        <dbReference type="ARBA" id="ARBA00023055"/>
    </source>
</evidence>
<dbReference type="InterPro" id="IPR036846">
    <property type="entry name" value="GM2-AP_sf"/>
</dbReference>
<evidence type="ECO:0000313" key="11">
    <source>
        <dbReference type="Proteomes" id="UP000308730"/>
    </source>
</evidence>
<dbReference type="InterPro" id="IPR033917">
    <property type="entry name" value="ML_PG-PI_TP"/>
</dbReference>
<evidence type="ECO:0000256" key="3">
    <source>
        <dbReference type="ARBA" id="ARBA00011245"/>
    </source>
</evidence>
<dbReference type="InterPro" id="IPR014756">
    <property type="entry name" value="Ig_E-set"/>
</dbReference>
<keyword evidence="11" id="KW-1185">Reference proteome</keyword>
<dbReference type="GO" id="GO:0032366">
    <property type="term" value="P:intracellular sterol transport"/>
    <property type="evidence" value="ECO:0007669"/>
    <property type="project" value="InterPro"/>
</dbReference>
<keyword evidence="6 8" id="KW-0732">Signal</keyword>
<organism evidence="10 11">
    <name type="scientific">Antrodiella citrinella</name>
    <dbReference type="NCBI Taxonomy" id="2447956"/>
    <lineage>
        <taxon>Eukaryota</taxon>
        <taxon>Fungi</taxon>
        <taxon>Dikarya</taxon>
        <taxon>Basidiomycota</taxon>
        <taxon>Agaricomycotina</taxon>
        <taxon>Agaricomycetes</taxon>
        <taxon>Polyporales</taxon>
        <taxon>Steccherinaceae</taxon>
        <taxon>Antrodiella</taxon>
    </lineage>
</organism>
<dbReference type="InterPro" id="IPR039670">
    <property type="entry name" value="NPC2-like"/>
</dbReference>
<dbReference type="Proteomes" id="UP000308730">
    <property type="component" value="Unassembled WGS sequence"/>
</dbReference>
<feature type="signal peptide" evidence="8">
    <location>
        <begin position="1"/>
        <end position="20"/>
    </location>
</feature>
<comment type="subunit">
    <text evidence="3">Monomer.</text>
</comment>
<reference evidence="10 11" key="1">
    <citation type="submission" date="2019-02" db="EMBL/GenBank/DDBJ databases">
        <title>Genome sequencing of the rare red list fungi Antrodiella citrinella (Flaviporus citrinellus).</title>
        <authorList>
            <person name="Buettner E."/>
            <person name="Kellner H."/>
        </authorList>
    </citation>
    <scope>NUCLEOTIDE SEQUENCE [LARGE SCALE GENOMIC DNA]</scope>
    <source>
        <strain evidence="10 11">DSM 108506</strain>
    </source>
</reference>
<dbReference type="Pfam" id="PF02221">
    <property type="entry name" value="E1_DerP2_DerF2"/>
    <property type="match status" value="1"/>
</dbReference>
<proteinExistence type="inferred from homology"/>
<comment type="caution">
    <text evidence="10">The sequence shown here is derived from an EMBL/GenBank/DDBJ whole genome shotgun (WGS) entry which is preliminary data.</text>
</comment>
<dbReference type="PANTHER" id="PTHR11306:SF0">
    <property type="entry name" value="PHOSPHATIDYLGLYCEROL_PHOSPHATIDYLINOSITOL TRANSFER PROTEIN"/>
    <property type="match status" value="1"/>
</dbReference>
<sequence>MARFAILAVFLTAFATAATALPQQEALSQLSDKWSWNDCGASNIPLHVTSISISPDPPKTGEDLTVTARGTLSSDLKEGAYADVAVKVGRIKILQKEFDLCEEARSANASIQCPVTAGEHEITHTVKLPKEIPPAPFNVHIDGYTIDDEDLLCLDLTIDFRKSRFFGFVQD</sequence>
<evidence type="ECO:0000256" key="2">
    <source>
        <dbReference type="ARBA" id="ARBA00006370"/>
    </source>
</evidence>
<accession>A0A4S4MPW5</accession>
<dbReference type="CDD" id="cd00917">
    <property type="entry name" value="PG-PI_TP"/>
    <property type="match status" value="1"/>
</dbReference>
<dbReference type="SMART" id="SM00737">
    <property type="entry name" value="ML"/>
    <property type="match status" value="1"/>
</dbReference>
<name>A0A4S4MPW5_9APHY</name>
<dbReference type="Gene3D" id="2.70.220.10">
    <property type="entry name" value="Ganglioside GM2 activator"/>
    <property type="match status" value="1"/>
</dbReference>
<dbReference type="AlphaFoldDB" id="A0A4S4MPW5"/>